<sequence length="292" mass="33164">MWYSMKKTSCDCISKRVVLNQDLDSKTTGPMGFTGPVGKQSNDCEKLQITEFDAIPSPDIDKDDEELSTDQKYLAVSSGSCSSALAARNPGKMAHSRWLTTAKLFLSLYVSTSEPSSTFNEIVPFIMTVYAPIWFKIKKTPTMPQRSKTIANKVLHRNSFFAHPENILMFMRHGDEHRIRELGWRILKARSKQSPAGEIRAFAVPKLIYDSQNYFEMINWQMAEVTEPTVTKTIPDARIKEFVETGEPRSRLIKLVTEASASVSGIGEREGFIHSRLHSRTKIPRFDSKKDY</sequence>
<comment type="caution">
    <text evidence="1">The sequence shown here is derived from an EMBL/GenBank/DDBJ whole genome shotgun (WGS) entry which is preliminary data.</text>
</comment>
<name>A0A8J5JYK5_HOMAM</name>
<dbReference type="EMBL" id="JAHLQT010028808">
    <property type="protein sequence ID" value="KAG7161769.1"/>
    <property type="molecule type" value="Genomic_DNA"/>
</dbReference>
<reference evidence="1" key="1">
    <citation type="journal article" date="2021" name="Sci. Adv.">
        <title>The American lobster genome reveals insights on longevity, neural, and immune adaptations.</title>
        <authorList>
            <person name="Polinski J.M."/>
            <person name="Zimin A.V."/>
            <person name="Clark K.F."/>
            <person name="Kohn A.B."/>
            <person name="Sadowski N."/>
            <person name="Timp W."/>
            <person name="Ptitsyn A."/>
            <person name="Khanna P."/>
            <person name="Romanova D.Y."/>
            <person name="Williams P."/>
            <person name="Greenwood S.J."/>
            <person name="Moroz L.L."/>
            <person name="Walt D.R."/>
            <person name="Bodnar A.G."/>
        </authorList>
    </citation>
    <scope>NUCLEOTIDE SEQUENCE</scope>
    <source>
        <strain evidence="1">GMGI-L3</strain>
    </source>
</reference>
<dbReference type="AlphaFoldDB" id="A0A8J5JYK5"/>
<dbReference type="PANTHER" id="PTHR46409:SF1">
    <property type="entry name" value="HTH PSQ-TYPE DOMAIN-CONTAINING PROTEIN"/>
    <property type="match status" value="1"/>
</dbReference>
<feature type="non-terminal residue" evidence="1">
    <location>
        <position position="1"/>
    </location>
</feature>
<evidence type="ECO:0000313" key="2">
    <source>
        <dbReference type="Proteomes" id="UP000747542"/>
    </source>
</evidence>
<keyword evidence="2" id="KW-1185">Reference proteome</keyword>
<accession>A0A8J5JYK5</accession>
<evidence type="ECO:0000313" key="1">
    <source>
        <dbReference type="EMBL" id="KAG7161769.1"/>
    </source>
</evidence>
<gene>
    <name evidence="1" type="ORF">Hamer_G007414</name>
</gene>
<dbReference type="Proteomes" id="UP000747542">
    <property type="component" value="Unassembled WGS sequence"/>
</dbReference>
<protein>
    <submittedName>
        <fullName evidence="1">Uncharacterized protein</fullName>
    </submittedName>
</protein>
<organism evidence="1 2">
    <name type="scientific">Homarus americanus</name>
    <name type="common">American lobster</name>
    <dbReference type="NCBI Taxonomy" id="6706"/>
    <lineage>
        <taxon>Eukaryota</taxon>
        <taxon>Metazoa</taxon>
        <taxon>Ecdysozoa</taxon>
        <taxon>Arthropoda</taxon>
        <taxon>Crustacea</taxon>
        <taxon>Multicrustacea</taxon>
        <taxon>Malacostraca</taxon>
        <taxon>Eumalacostraca</taxon>
        <taxon>Eucarida</taxon>
        <taxon>Decapoda</taxon>
        <taxon>Pleocyemata</taxon>
        <taxon>Astacidea</taxon>
        <taxon>Nephropoidea</taxon>
        <taxon>Nephropidae</taxon>
        <taxon>Homarus</taxon>
    </lineage>
</organism>
<dbReference type="PANTHER" id="PTHR46409">
    <property type="entry name" value="HTH PSQ-TYPE DOMAIN-CONTAINING PROTEIN"/>
    <property type="match status" value="1"/>
</dbReference>
<proteinExistence type="predicted"/>